<reference evidence="2 3" key="1">
    <citation type="submission" date="2016-07" db="EMBL/GenBank/DDBJ databases">
        <title>Pervasive Adenine N6-methylation of Active Genes in Fungi.</title>
        <authorList>
            <consortium name="DOE Joint Genome Institute"/>
            <person name="Mondo S.J."/>
            <person name="Dannebaum R.O."/>
            <person name="Kuo R.C."/>
            <person name="Labutti K."/>
            <person name="Haridas S."/>
            <person name="Kuo A."/>
            <person name="Salamov A."/>
            <person name="Ahrendt S.R."/>
            <person name="Lipzen A."/>
            <person name="Sullivan W."/>
            <person name="Andreopoulos W.B."/>
            <person name="Clum A."/>
            <person name="Lindquist E."/>
            <person name="Daum C."/>
            <person name="Ramamoorthy G.K."/>
            <person name="Gryganskyi A."/>
            <person name="Culley D."/>
            <person name="Magnuson J.K."/>
            <person name="James T.Y."/>
            <person name="O'Malley M.A."/>
            <person name="Stajich J.E."/>
            <person name="Spatafora J.W."/>
            <person name="Visel A."/>
            <person name="Grigoriev I.V."/>
        </authorList>
    </citation>
    <scope>NUCLEOTIDE SEQUENCE [LARGE SCALE GENOMIC DNA]</scope>
    <source>
        <strain evidence="2 3">JEL800</strain>
    </source>
</reference>
<dbReference type="InterPro" id="IPR038136">
    <property type="entry name" value="CofD-like_dom_sf"/>
</dbReference>
<dbReference type="Gene3D" id="3.40.50.10680">
    <property type="entry name" value="CofD-like domains"/>
    <property type="match status" value="1"/>
</dbReference>
<dbReference type="STRING" id="329046.A0A1Y2C9Z6"/>
<keyword evidence="3" id="KW-1185">Reference proteome</keyword>
<dbReference type="SUPFAM" id="SSF142338">
    <property type="entry name" value="CofD-like"/>
    <property type="match status" value="1"/>
</dbReference>
<gene>
    <name evidence="2" type="ORF">BCR33DRAFT_766411</name>
</gene>
<evidence type="ECO:0000256" key="1">
    <source>
        <dbReference type="SAM" id="MobiDB-lite"/>
    </source>
</evidence>
<proteinExistence type="predicted"/>
<dbReference type="PANTHER" id="PTHR31240">
    <property type="entry name" value="MATERNAL EFFECT EMBRYO ARREST 18"/>
    <property type="match status" value="1"/>
</dbReference>
<accession>A0A1Y2C9Z6</accession>
<evidence type="ECO:0000313" key="2">
    <source>
        <dbReference type="EMBL" id="ORY43717.1"/>
    </source>
</evidence>
<dbReference type="InterPro" id="IPR002882">
    <property type="entry name" value="CofD"/>
</dbReference>
<dbReference type="GO" id="GO:0043743">
    <property type="term" value="F:LPPG:FO 2-phospho-L-lactate transferase activity"/>
    <property type="evidence" value="ECO:0007669"/>
    <property type="project" value="InterPro"/>
</dbReference>
<feature type="region of interest" description="Disordered" evidence="1">
    <location>
        <begin position="326"/>
        <end position="347"/>
    </location>
</feature>
<dbReference type="AlphaFoldDB" id="A0A1Y2C9Z6"/>
<dbReference type="OrthoDB" id="10267139at2759"/>
<name>A0A1Y2C9Z6_9FUNG</name>
<dbReference type="Pfam" id="PF01933">
    <property type="entry name" value="CofD"/>
    <property type="match status" value="1"/>
</dbReference>
<comment type="caution">
    <text evidence="2">The sequence shown here is derived from an EMBL/GenBank/DDBJ whole genome shotgun (WGS) entry which is preliminary data.</text>
</comment>
<protein>
    <submittedName>
        <fullName evidence="2">UPF0052-domain-containing protein</fullName>
    </submittedName>
</protein>
<sequence>MTTPLFSSVSTLSGLVRDINLKDGPGTPKPRSQTTSAETLVAYTEHRKPSILVFSGGSAVSSFVPMFQSITDDVCYVMPVSDDGGSTFEIVKVMGGPAIGDIRSRILGLADTSSPEGMAVYKLLSHRLPANSSPNQYSSGNCQAKSEWMSILEGNHILWNDIPLPHQYTIRSFLFQFQDHLLKETAGFNIISNGQRKQTFDFRGGCIGNFFISGCRLFFHSLEAGIFQFSKLVGCPNKTLVLPIIATNHHPVSIAVNLRNGTTIHGQCEISHPGITTTIPTAPTVTKRPSSVASFTNPTPRRAIFEIPSSTSLSATPVDTIDYSTSTTASAAPRRIKRPPSSASTSSLKKFNLGSSLDFAPLHWTKSSGSLSSSSNLFFTKSHTDIPPLPSPIRRVYYTDQTGTESLVRVNDLIPRQLEKRTIVYGVGSLYTSLLPCLVVPGVASLIAQDWEDGDGGGGGIRRNKVLLLNGTHDRETEGYTAMDFLLAVVDALNCGVLGERGEGGVGAVEKVLKKRDVATDMEGGEQVWRWRGALVGTGVGMRRRGSDVSGELFPASVGSTEGDEGDDFDDADEDIEEDEEVREMSSPAGRSYLVTPYPPSAYVTHLLYAEDSQVAVEVDDIEALGIKCVMVRKSGSLANAKNVVDESLKHVERGSHVNVSTLSSRTPGHFGPEELKLAIEPLL</sequence>
<feature type="compositionally biased region" description="Acidic residues" evidence="1">
    <location>
        <begin position="562"/>
        <end position="582"/>
    </location>
</feature>
<organism evidence="2 3">
    <name type="scientific">Rhizoclosmatium globosum</name>
    <dbReference type="NCBI Taxonomy" id="329046"/>
    <lineage>
        <taxon>Eukaryota</taxon>
        <taxon>Fungi</taxon>
        <taxon>Fungi incertae sedis</taxon>
        <taxon>Chytridiomycota</taxon>
        <taxon>Chytridiomycota incertae sedis</taxon>
        <taxon>Chytridiomycetes</taxon>
        <taxon>Chytridiales</taxon>
        <taxon>Chytriomycetaceae</taxon>
        <taxon>Rhizoclosmatium</taxon>
    </lineage>
</organism>
<dbReference type="PANTHER" id="PTHR31240:SF0">
    <property type="entry name" value="MATERNAL EFFECT EMBRYO ARREST 18"/>
    <property type="match status" value="1"/>
</dbReference>
<dbReference type="EMBL" id="MCGO01000024">
    <property type="protein sequence ID" value="ORY43717.1"/>
    <property type="molecule type" value="Genomic_DNA"/>
</dbReference>
<evidence type="ECO:0000313" key="3">
    <source>
        <dbReference type="Proteomes" id="UP000193642"/>
    </source>
</evidence>
<feature type="region of interest" description="Disordered" evidence="1">
    <location>
        <begin position="551"/>
        <end position="591"/>
    </location>
</feature>
<dbReference type="Proteomes" id="UP000193642">
    <property type="component" value="Unassembled WGS sequence"/>
</dbReference>